<keyword evidence="1 3" id="KW-0240">DNA-directed RNA polymerase</keyword>
<comment type="similarity">
    <text evidence="3">Belongs to the archaeal Rpo5/eukaryotic RPB5 RNA polymerase subunit family.</text>
</comment>
<proteinExistence type="inferred from homology"/>
<sequence>MAKFNVLKHELVPEHHLLSPEEEDKVLKELGISKELLPKISRSDPAVLALEEINGPIEEGRVIKIIRKSPTTGYAVYYRVVTSEVFR</sequence>
<comment type="subcellular location">
    <subcellularLocation>
        <location evidence="3">Cytoplasm</location>
    </subcellularLocation>
</comment>
<dbReference type="NCBIfam" id="NF007129">
    <property type="entry name" value="PRK09570.1"/>
    <property type="match status" value="1"/>
</dbReference>
<evidence type="ECO:0000313" key="6">
    <source>
        <dbReference type="Proteomes" id="UP000632195"/>
    </source>
</evidence>
<dbReference type="EC" id="2.7.7.6" evidence="3"/>
<comment type="subunit">
    <text evidence="3">Part of the RNA polymerase complex.</text>
</comment>
<comment type="function">
    <text evidence="3">DNA-dependent RNA polymerase (RNAP) catalyzes the transcription of DNA into RNA using the four ribonucleoside triphosphates as substrates.</text>
</comment>
<dbReference type="InterPro" id="IPR000783">
    <property type="entry name" value="RNA_pol_subH/Rpb5_C"/>
</dbReference>
<dbReference type="GO" id="GO:0006351">
    <property type="term" value="P:DNA-templated transcription"/>
    <property type="evidence" value="ECO:0007669"/>
    <property type="project" value="UniProtKB-UniRule"/>
</dbReference>
<evidence type="ECO:0000256" key="1">
    <source>
        <dbReference type="ARBA" id="ARBA00022478"/>
    </source>
</evidence>
<evidence type="ECO:0000259" key="4">
    <source>
        <dbReference type="Pfam" id="PF01191"/>
    </source>
</evidence>
<dbReference type="SUPFAM" id="SSF55287">
    <property type="entry name" value="RPB5-like RNA polymerase subunit"/>
    <property type="match status" value="1"/>
</dbReference>
<protein>
    <recommendedName>
        <fullName evidence="3">DNA-directed RNA polymerase subunit Rpo5</fullName>
        <ecNumber evidence="3">2.7.7.6</ecNumber>
    </recommendedName>
    <alternativeName>
        <fullName evidence="3">DNA-directed RNA polymerase subunit H</fullName>
    </alternativeName>
</protein>
<evidence type="ECO:0000313" key="5">
    <source>
        <dbReference type="EMBL" id="GGM72202.1"/>
    </source>
</evidence>
<dbReference type="Gene3D" id="3.90.940.20">
    <property type="entry name" value="RPB5-like RNA polymerase subunit"/>
    <property type="match status" value="1"/>
</dbReference>
<feature type="domain" description="RNA polymerase subunit H/Rpb5 C-terminal" evidence="4">
    <location>
        <begin position="4"/>
        <end position="81"/>
    </location>
</feature>
<dbReference type="HAMAP" id="MF_00025">
    <property type="entry name" value="RNApol_Rpo5_RPB5"/>
    <property type="match status" value="1"/>
</dbReference>
<keyword evidence="3" id="KW-0808">Transferase</keyword>
<dbReference type="EMBL" id="BMNY01000001">
    <property type="protein sequence ID" value="GGM72202.1"/>
    <property type="molecule type" value="Genomic_DNA"/>
</dbReference>
<keyword evidence="3" id="KW-0963">Cytoplasm</keyword>
<dbReference type="InterPro" id="IPR035913">
    <property type="entry name" value="RPB5-like_sf"/>
</dbReference>
<evidence type="ECO:0000256" key="2">
    <source>
        <dbReference type="ARBA" id="ARBA00023163"/>
    </source>
</evidence>
<name>A0AA37BRT2_9ARCH</name>
<dbReference type="GO" id="GO:0005737">
    <property type="term" value="C:cytoplasm"/>
    <property type="evidence" value="ECO:0007669"/>
    <property type="project" value="UniProtKB-SubCell"/>
</dbReference>
<evidence type="ECO:0000256" key="3">
    <source>
        <dbReference type="HAMAP-Rule" id="MF_00025"/>
    </source>
</evidence>
<keyword evidence="3" id="KW-0548">Nucleotidyltransferase</keyword>
<dbReference type="Pfam" id="PF01191">
    <property type="entry name" value="RNA_pol_Rpb5_C"/>
    <property type="match status" value="1"/>
</dbReference>
<accession>A0AA37BRT2</accession>
<keyword evidence="6" id="KW-1185">Reference proteome</keyword>
<organism evidence="5 6">
    <name type="scientific">Thermogymnomonas acidicola</name>
    <dbReference type="NCBI Taxonomy" id="399579"/>
    <lineage>
        <taxon>Archaea</taxon>
        <taxon>Methanobacteriati</taxon>
        <taxon>Thermoplasmatota</taxon>
        <taxon>Thermoplasmata</taxon>
        <taxon>Thermoplasmatales</taxon>
        <taxon>Thermogymnomonas</taxon>
    </lineage>
</organism>
<comment type="caution">
    <text evidence="5">The sequence shown here is derived from an EMBL/GenBank/DDBJ whole genome shotgun (WGS) entry which is preliminary data.</text>
</comment>
<dbReference type="InterPro" id="IPR014381">
    <property type="entry name" value="Arch_Rpo5/euc_Rpb5"/>
</dbReference>
<reference evidence="5" key="2">
    <citation type="submission" date="2022-09" db="EMBL/GenBank/DDBJ databases">
        <authorList>
            <person name="Sun Q."/>
            <person name="Ohkuma M."/>
        </authorList>
    </citation>
    <scope>NUCLEOTIDE SEQUENCE</scope>
    <source>
        <strain evidence="5">JCM 13583</strain>
    </source>
</reference>
<dbReference type="RefSeq" id="WP_075056274.1">
    <property type="nucleotide sequence ID" value="NZ_BMNY01000001.1"/>
</dbReference>
<dbReference type="PROSITE" id="PS01110">
    <property type="entry name" value="RNA_POL_H_23KD"/>
    <property type="match status" value="1"/>
</dbReference>
<dbReference type="GO" id="GO:0003899">
    <property type="term" value="F:DNA-directed RNA polymerase activity"/>
    <property type="evidence" value="ECO:0007669"/>
    <property type="project" value="UniProtKB-UniRule"/>
</dbReference>
<gene>
    <name evidence="3" type="primary">rpo5</name>
    <name evidence="3" type="synonym">rpoH</name>
    <name evidence="5" type="ORF">GCM10007108_08030</name>
</gene>
<dbReference type="InterPro" id="IPR020608">
    <property type="entry name" value="RNA_pol_subH/Rpb5_CS"/>
</dbReference>
<dbReference type="AlphaFoldDB" id="A0AA37BRT2"/>
<dbReference type="GO" id="GO:0000428">
    <property type="term" value="C:DNA-directed RNA polymerase complex"/>
    <property type="evidence" value="ECO:0007669"/>
    <property type="project" value="UniProtKB-KW"/>
</dbReference>
<reference evidence="5" key="1">
    <citation type="journal article" date="2014" name="Int. J. Syst. Evol. Microbiol.">
        <title>Complete genome sequence of Corynebacterium casei LMG S-19264T (=DSM 44701T), isolated from a smear-ripened cheese.</title>
        <authorList>
            <consortium name="US DOE Joint Genome Institute (JGI-PGF)"/>
            <person name="Walter F."/>
            <person name="Albersmeier A."/>
            <person name="Kalinowski J."/>
            <person name="Ruckert C."/>
        </authorList>
    </citation>
    <scope>NUCLEOTIDE SEQUENCE</scope>
    <source>
        <strain evidence="5">JCM 13583</strain>
    </source>
</reference>
<keyword evidence="2 3" id="KW-0804">Transcription</keyword>
<dbReference type="Proteomes" id="UP000632195">
    <property type="component" value="Unassembled WGS sequence"/>
</dbReference>
<dbReference type="GO" id="GO:0003677">
    <property type="term" value="F:DNA binding"/>
    <property type="evidence" value="ECO:0007669"/>
    <property type="project" value="InterPro"/>
</dbReference>
<comment type="catalytic activity">
    <reaction evidence="3">
        <text>RNA(n) + a ribonucleoside 5'-triphosphate = RNA(n+1) + diphosphate</text>
        <dbReference type="Rhea" id="RHEA:21248"/>
        <dbReference type="Rhea" id="RHEA-COMP:14527"/>
        <dbReference type="Rhea" id="RHEA-COMP:17342"/>
        <dbReference type="ChEBI" id="CHEBI:33019"/>
        <dbReference type="ChEBI" id="CHEBI:61557"/>
        <dbReference type="ChEBI" id="CHEBI:140395"/>
        <dbReference type="EC" id="2.7.7.6"/>
    </reaction>
</comment>